<comment type="similarity">
    <text evidence="1">Belongs to the protease inhibitor I39 (alpha-2-macroglobulin) family. Bacterial alpha-2-macroglobulin subfamily.</text>
</comment>
<gene>
    <name evidence="8" type="ORF">HJ536_16850</name>
</gene>
<dbReference type="InterPro" id="IPR021868">
    <property type="entry name" value="Alpha_2_Macroglob_MG3"/>
</dbReference>
<evidence type="ECO:0000313" key="9">
    <source>
        <dbReference type="Proteomes" id="UP000592216"/>
    </source>
</evidence>
<protein>
    <submittedName>
        <fullName evidence="8">Alpha-2-macroglobulin family protein</fullName>
    </submittedName>
</protein>
<comment type="caution">
    <text evidence="8">The sequence shown here is derived from an EMBL/GenBank/DDBJ whole genome shotgun (WGS) entry which is preliminary data.</text>
</comment>
<keyword evidence="4" id="KW-1015">Disulfide bond</keyword>
<reference evidence="8 9" key="1">
    <citation type="submission" date="2020-04" db="EMBL/GenBank/DDBJ databases">
        <title>Donghicola sp., a member of the Rhodobacteraceae family isolated from mangrove forest in Thailand.</title>
        <authorList>
            <person name="Charoenyingcharoen P."/>
            <person name="Yukphan P."/>
        </authorList>
    </citation>
    <scope>NUCLEOTIDE SEQUENCE [LARGE SCALE GENOMIC DNA]</scope>
    <source>
        <strain evidence="8 9">B5-SW-15</strain>
    </source>
</reference>
<feature type="domain" description="Alpha-2-macroglobulin" evidence="7">
    <location>
        <begin position="1153"/>
        <end position="1241"/>
    </location>
</feature>
<dbReference type="GO" id="GO:0004866">
    <property type="term" value="F:endopeptidase inhibitor activity"/>
    <property type="evidence" value="ECO:0007669"/>
    <property type="project" value="InterPro"/>
</dbReference>
<dbReference type="Gene3D" id="1.50.10.20">
    <property type="match status" value="1"/>
</dbReference>
<dbReference type="InterPro" id="IPR041203">
    <property type="entry name" value="Bact_A2M_MG5"/>
</dbReference>
<dbReference type="InterPro" id="IPR041462">
    <property type="entry name" value="Bact_A2M_MG6"/>
</dbReference>
<dbReference type="PANTHER" id="PTHR40094:SF1">
    <property type="entry name" value="UBIQUITIN DOMAIN-CONTAINING PROTEIN"/>
    <property type="match status" value="1"/>
</dbReference>
<feature type="domain" description="Alpha-2-macroglobulin bait region" evidence="6">
    <location>
        <begin position="945"/>
        <end position="1090"/>
    </location>
</feature>
<dbReference type="EMBL" id="JABCJE010000010">
    <property type="protein sequence ID" value="NVO25027.1"/>
    <property type="molecule type" value="Genomic_DNA"/>
</dbReference>
<dbReference type="InterPro" id="IPR051802">
    <property type="entry name" value="YfhM-like"/>
</dbReference>
<dbReference type="InterPro" id="IPR002890">
    <property type="entry name" value="MG2"/>
</dbReference>
<dbReference type="Proteomes" id="UP000592216">
    <property type="component" value="Unassembled WGS sequence"/>
</dbReference>
<dbReference type="Pfam" id="PF21142">
    <property type="entry name" value="A2M_bMG2"/>
    <property type="match status" value="1"/>
</dbReference>
<dbReference type="InterPro" id="IPR049120">
    <property type="entry name" value="A2M_bMG2"/>
</dbReference>
<dbReference type="Pfam" id="PF17972">
    <property type="entry name" value="bMG5"/>
    <property type="match status" value="1"/>
</dbReference>
<dbReference type="InterPro" id="IPR001599">
    <property type="entry name" value="Macroglobln_a2"/>
</dbReference>
<dbReference type="GO" id="GO:0006508">
    <property type="term" value="P:proteolysis"/>
    <property type="evidence" value="ECO:0007669"/>
    <property type="project" value="InterPro"/>
</dbReference>
<dbReference type="InterPro" id="IPR026284">
    <property type="entry name" value="A2MG_proteobact"/>
</dbReference>
<dbReference type="Gene3D" id="2.60.40.1930">
    <property type="match status" value="1"/>
</dbReference>
<evidence type="ECO:0000259" key="7">
    <source>
        <dbReference type="SMART" id="SM01360"/>
    </source>
</evidence>
<dbReference type="InterPro" id="IPR000177">
    <property type="entry name" value="Apple"/>
</dbReference>
<dbReference type="PANTHER" id="PTHR40094">
    <property type="entry name" value="ALPHA-2-MACROGLOBULIN HOMOLOG"/>
    <property type="match status" value="1"/>
</dbReference>
<dbReference type="CDD" id="cd02891">
    <property type="entry name" value="A2M_like"/>
    <property type="match status" value="1"/>
</dbReference>
<evidence type="ECO:0000256" key="4">
    <source>
        <dbReference type="ARBA" id="ARBA00023157"/>
    </source>
</evidence>
<keyword evidence="2 5" id="KW-0732">Signal</keyword>
<sequence>MMLRWVVLLLAMLAPVGAMAEAIPERRLNVARDVDFFGSDLQAIFDTDFASCQRTCLTNPVCTALTFNTRTGACFPKTGVSQEKPYAGAMSARVIVTPATTVQAANAGRADLNFLEDFMFDQAVALATDIGVRHAPGNYKVEDYTRSATQREQNGELAVAMSFIGSAIAMTDNASLWNEYARLALKQAEKDPNRGSTLRNDALSAAINGYLYTTNPGTRASALYQMAVALEGMYEGRRMIPALRLAQAAQPRDDAGALLEHAINRYGFRITDHTVESDLAEPRICAEFSEPLVDGGVDYSTFVGSATAGLAAEADGSRLCMTGVTHGASYKITLRQGLPAASGETLSRDVDLTMYVRDRSPSLAFSGRSYVLPRGAEPAIPVTTVNTKNIDLTLYHVSDRNLMPAIQERIFGRPLNGWEESRLSDGTGARIWQGTAETGMELNQNVLTRLPLKDALAGQPTGIYALQASIPGNPEAAATQWFVLSDMGLTSLSGTDGLHVFVRNLGTAAARKSVKLTLLSRSNAVLGTAVSDEKGYARFATGLLRGESGAEPALVLAEMNGDLGFLSLLDPEFDLSDRGVAGRAPSGPVDVFLTTDRGAYRAGDTIHATALARDEDARVIWNLPLTAILRRPDGVEYSRTLSGVGSAGGHVFDLPISANAPRGTWQLQVFGDPDAPALSSSKLLVEDFLPERFDFALSLPNPVRSGELANLNIDALYLFGAPAGGLPVSGSLRVDAREGLESMPGYRFGRHDEPLKPVYSALPNGTATDAEGMASIPVTIPVIPNADRPLKLTVTAQMTEGSGRPVEREITRNVTPATPLIGVKPLFDGTLGEGSEAAFDLIAVGPDGKPMDMPVEWALNRISTTYQWYQLYGDWNWEPITTRTRVASGKATLGTDPLELAQTVEWGEYELVVTRADGQGYLETSVAFDAGWYAAADAASTPDTLELSLDAEHYAPGDTAMLRIVPRYAGTALITVLAEGLIDMKAVNVKEGENTISLPVTQAWGAGAYVTASVVRPMDAAAGQMPTRSLGLTHAGVDPGSRDLDLKITVPQTARPRAPLTVDLEVLNPVETDKPVYATIAAVDVGILNLTAFKSPDPEAHYFGQRRLGVGIRDIYGRLIDSLNGATGTVRSGGDASGALSMQSPPPTEDLVTFFSGPVEFDDTGKAHVTFDIPAFDGQLRVMAIAWGDQGVGSASADVTLSDPVVVSASLPRFLAPGDTSRLLLELTHTEGASGEMTLEMTSTEGVTLGAYPETVTLTQGENTSLTVPITATEAGDPAVTIALTTPDGVRLERVLRMPVRSNDPEVASTRRFDLAAGGTFTFDANVFADLQEGTGRAILSAGPLAKFDAPGLLATLDRYPYGCTEQITSAALPLLYFDQVAAALNLGQGDDLTAKVNHAITEILTRQSSNGGFGLWFADSGDFWLDAYVTDFLTRADLAGYAVPKRALRSALDNLRNQVNYATNYDEGGQDIAYALMVLARAGAANMGDLRYYADVKAGEFATPMAAAQLGAGLAAYGDQIRADRMFAQAARMIGTADTDGTMRRDYGTTLRDSAALLALATEAGSTAIDTGALTTRVALADGPRSTQESAWTLLAAHALVNDPATNALLIDDHPANGPLIQLLQDQTAKPVAIKNTGSDTQLTLTTIGIPEVPAPANGYGYQITRKVYDLDGNEITTGTFASGQRYAVVLEVTPTEPLEARLMIDDPLPAGLEIDNPSLIRSGDVSSLSWIEAVDTRMTQFRSDRFLAAVDWTQTERFRLAYIVRAVTAGRYHAPAASVQDMYRPQYRAVGDTGAITVTP</sequence>
<dbReference type="SMART" id="SM01419">
    <property type="entry name" value="Thiol-ester_cl"/>
    <property type="match status" value="1"/>
</dbReference>
<evidence type="ECO:0000256" key="3">
    <source>
        <dbReference type="ARBA" id="ARBA00022737"/>
    </source>
</evidence>
<dbReference type="SMART" id="SM01360">
    <property type="entry name" value="A2M"/>
    <property type="match status" value="1"/>
</dbReference>
<feature type="chain" id="PRO_5032873576" evidence="5">
    <location>
        <begin position="21"/>
        <end position="1802"/>
    </location>
</feature>
<dbReference type="Pfam" id="PF00024">
    <property type="entry name" value="PAN_1"/>
    <property type="match status" value="1"/>
</dbReference>
<dbReference type="Pfam" id="PF17962">
    <property type="entry name" value="bMG6"/>
    <property type="match status" value="1"/>
</dbReference>
<dbReference type="Pfam" id="PF17973">
    <property type="entry name" value="bMG10"/>
    <property type="match status" value="1"/>
</dbReference>
<dbReference type="GO" id="GO:0005576">
    <property type="term" value="C:extracellular region"/>
    <property type="evidence" value="ECO:0007669"/>
    <property type="project" value="InterPro"/>
</dbReference>
<proteinExistence type="inferred from homology"/>
<dbReference type="Gene3D" id="3.50.4.10">
    <property type="entry name" value="Hepatocyte Growth Factor"/>
    <property type="match status" value="1"/>
</dbReference>
<dbReference type="SMART" id="SM01359">
    <property type="entry name" value="A2M_N_2"/>
    <property type="match status" value="1"/>
</dbReference>
<evidence type="ECO:0000256" key="5">
    <source>
        <dbReference type="SAM" id="SignalP"/>
    </source>
</evidence>
<dbReference type="InterPro" id="IPR003609">
    <property type="entry name" value="Pan_app"/>
</dbReference>
<keyword evidence="3" id="KW-0677">Repeat</keyword>
<dbReference type="InterPro" id="IPR041246">
    <property type="entry name" value="Bact_MG10"/>
</dbReference>
<evidence type="ECO:0000256" key="2">
    <source>
        <dbReference type="ARBA" id="ARBA00022729"/>
    </source>
</evidence>
<dbReference type="InterPro" id="IPR011625">
    <property type="entry name" value="A2M_N_BRD"/>
</dbReference>
<dbReference type="InterPro" id="IPR008930">
    <property type="entry name" value="Terpenoid_cyclase/PrenylTrfase"/>
</dbReference>
<evidence type="ECO:0000259" key="6">
    <source>
        <dbReference type="SMART" id="SM01359"/>
    </source>
</evidence>
<dbReference type="InterPro" id="IPR047565">
    <property type="entry name" value="Alpha-macroglob_thiol-ester_cl"/>
</dbReference>
<name>A0A850Q5N1_9RHOB</name>
<feature type="signal peptide" evidence="5">
    <location>
        <begin position="1"/>
        <end position="20"/>
    </location>
</feature>
<organism evidence="8 9">
    <name type="scientific">Donghicola mangrovi</name>
    <dbReference type="NCBI Taxonomy" id="2729614"/>
    <lineage>
        <taxon>Bacteria</taxon>
        <taxon>Pseudomonadati</taxon>
        <taxon>Pseudomonadota</taxon>
        <taxon>Alphaproteobacteria</taxon>
        <taxon>Rhodobacterales</taxon>
        <taxon>Roseobacteraceae</taxon>
        <taxon>Donghicola</taxon>
    </lineage>
</organism>
<dbReference type="Pfam" id="PF07703">
    <property type="entry name" value="A2M_BRD"/>
    <property type="match status" value="1"/>
</dbReference>
<dbReference type="CDD" id="cd01100">
    <property type="entry name" value="APPLE_Factor_XI_like"/>
    <property type="match status" value="1"/>
</dbReference>
<dbReference type="PIRSF" id="PIRSF038980">
    <property type="entry name" value="A2M_bac"/>
    <property type="match status" value="1"/>
</dbReference>
<evidence type="ECO:0000313" key="8">
    <source>
        <dbReference type="EMBL" id="NVO25027.1"/>
    </source>
</evidence>
<dbReference type="Pfam" id="PF11974">
    <property type="entry name" value="bMG3"/>
    <property type="match status" value="1"/>
</dbReference>
<dbReference type="SUPFAM" id="SSF48239">
    <property type="entry name" value="Terpenoid cyclases/Protein prenyltransferases"/>
    <property type="match status" value="1"/>
</dbReference>
<evidence type="ECO:0000256" key="1">
    <source>
        <dbReference type="ARBA" id="ARBA00010556"/>
    </source>
</evidence>
<dbReference type="Pfam" id="PF01835">
    <property type="entry name" value="MG2"/>
    <property type="match status" value="1"/>
</dbReference>
<accession>A0A850Q5N1</accession>